<keyword evidence="2" id="KW-0812">Transmembrane</keyword>
<reference evidence="4 5" key="1">
    <citation type="submission" date="2016-08" db="EMBL/GenBank/DDBJ databases">
        <title>A Parts List for Fungal Cellulosomes Revealed by Comparative Genomics.</title>
        <authorList>
            <consortium name="DOE Joint Genome Institute"/>
            <person name="Haitjema C.H."/>
            <person name="Gilmore S.P."/>
            <person name="Henske J.K."/>
            <person name="Solomon K.V."/>
            <person name="De Groot R."/>
            <person name="Kuo A."/>
            <person name="Mondo S.J."/>
            <person name="Salamov A.A."/>
            <person name="Labutti K."/>
            <person name="Zhao Z."/>
            <person name="Chiniquy J."/>
            <person name="Barry K."/>
            <person name="Brewer H.M."/>
            <person name="Purvine S.O."/>
            <person name="Wright A.T."/>
            <person name="Boxma B."/>
            <person name="Van Alen T."/>
            <person name="Hackstein J.H."/>
            <person name="Baker S.E."/>
            <person name="Grigoriev I.V."/>
            <person name="O'Malley M.A."/>
        </authorList>
    </citation>
    <scope>NUCLEOTIDE SEQUENCE [LARGE SCALE GENOMIC DNA]</scope>
    <source>
        <strain evidence="4 5">G1</strain>
    </source>
</reference>
<keyword evidence="2" id="KW-0472">Membrane</keyword>
<sequence>MIIITLFIFSLNYLFVVAYTNLALGKIATSSSIENISFDASKAVDGDKTTRWASIELQPNPEWIEVDLGSVVKLNEVDILWEASFAKEFQIQLSFDGETYETVAKVKSDREVILDKDVELEDYIQTSTTFNTKEARYVKIYCSKKGTLYGYSIYELEIYYVNKNVPKSNKENFDDDNNNKWIYFSIIGGSIFFCALIAALLLVRRRRNDNDKNFIEKEFNGDYIISPVIPGVLPKENEKKDCSLEEGNMSNAIVAGKAELDITLLNSQNNDTVNESNGNSSNGNVSSGNNSNINNSNINNSNINNSNINNSNINISNINGYNVNESNVNGSNGNSSNRICSIVNSSTVNVSNANVSNANGSNINRPNMNESNRPDIPNEVVVVQNIPPNSVTSNNNLPFTTQALEQPHSNIPLSFEGVSPLSPKKLEVLQNQSSTSQDNSLPTYSDISNYTNLQYLGSLNQFIYYPNGSFGMINMNNGIMMNGMSQPFLINNAFMNNMNNNGGQYIIGNYCINPNQDFNNMNGPNISSMNSISYNYTLSTPPSYPSISYNGIILI</sequence>
<evidence type="ECO:0000256" key="2">
    <source>
        <dbReference type="SAM" id="Phobius"/>
    </source>
</evidence>
<evidence type="ECO:0000259" key="3">
    <source>
        <dbReference type="PROSITE" id="PS50022"/>
    </source>
</evidence>
<dbReference type="InterPro" id="IPR000421">
    <property type="entry name" value="FA58C"/>
</dbReference>
<protein>
    <recommendedName>
        <fullName evidence="3">F5/8 type C domain-containing protein</fullName>
    </recommendedName>
</protein>
<organism evidence="4 5">
    <name type="scientific">Neocallimastix californiae</name>
    <dbReference type="NCBI Taxonomy" id="1754190"/>
    <lineage>
        <taxon>Eukaryota</taxon>
        <taxon>Fungi</taxon>
        <taxon>Fungi incertae sedis</taxon>
        <taxon>Chytridiomycota</taxon>
        <taxon>Chytridiomycota incertae sedis</taxon>
        <taxon>Neocallimastigomycetes</taxon>
        <taxon>Neocallimastigales</taxon>
        <taxon>Neocallimastigaceae</taxon>
        <taxon>Neocallimastix</taxon>
    </lineage>
</organism>
<keyword evidence="2" id="KW-1133">Transmembrane helix</keyword>
<dbReference type="Pfam" id="PF00754">
    <property type="entry name" value="F5_F8_type_C"/>
    <property type="match status" value="1"/>
</dbReference>
<feature type="compositionally biased region" description="Low complexity" evidence="1">
    <location>
        <begin position="276"/>
        <end position="298"/>
    </location>
</feature>
<evidence type="ECO:0000313" key="4">
    <source>
        <dbReference type="EMBL" id="ORY77854.1"/>
    </source>
</evidence>
<dbReference type="Gene3D" id="2.60.120.260">
    <property type="entry name" value="Galactose-binding domain-like"/>
    <property type="match status" value="1"/>
</dbReference>
<comment type="caution">
    <text evidence="4">The sequence shown here is derived from an EMBL/GenBank/DDBJ whole genome shotgun (WGS) entry which is preliminary data.</text>
</comment>
<proteinExistence type="predicted"/>
<name>A0A1Y2F2Z5_9FUNG</name>
<evidence type="ECO:0000256" key="1">
    <source>
        <dbReference type="SAM" id="MobiDB-lite"/>
    </source>
</evidence>
<dbReference type="AlphaFoldDB" id="A0A1Y2F2Z5"/>
<dbReference type="SUPFAM" id="SSF49785">
    <property type="entry name" value="Galactose-binding domain-like"/>
    <property type="match status" value="1"/>
</dbReference>
<dbReference type="PROSITE" id="PS50022">
    <property type="entry name" value="FA58C_3"/>
    <property type="match status" value="1"/>
</dbReference>
<dbReference type="OrthoDB" id="2325716at2759"/>
<dbReference type="InterPro" id="IPR008979">
    <property type="entry name" value="Galactose-bd-like_sf"/>
</dbReference>
<dbReference type="EMBL" id="MCOG01000018">
    <property type="protein sequence ID" value="ORY77854.1"/>
    <property type="molecule type" value="Genomic_DNA"/>
</dbReference>
<gene>
    <name evidence="4" type="ORF">LY90DRAFT_665113</name>
</gene>
<feature type="region of interest" description="Disordered" evidence="1">
    <location>
        <begin position="269"/>
        <end position="298"/>
    </location>
</feature>
<dbReference type="Proteomes" id="UP000193920">
    <property type="component" value="Unassembled WGS sequence"/>
</dbReference>
<feature type="domain" description="F5/8 type C" evidence="3">
    <location>
        <begin position="10"/>
        <end position="161"/>
    </location>
</feature>
<feature type="transmembrane region" description="Helical" evidence="2">
    <location>
        <begin position="181"/>
        <end position="203"/>
    </location>
</feature>
<evidence type="ECO:0000313" key="5">
    <source>
        <dbReference type="Proteomes" id="UP000193920"/>
    </source>
</evidence>
<keyword evidence="5" id="KW-1185">Reference proteome</keyword>
<accession>A0A1Y2F2Z5</accession>